<dbReference type="GO" id="GO:0043565">
    <property type="term" value="F:sequence-specific DNA binding"/>
    <property type="evidence" value="ECO:0007669"/>
    <property type="project" value="InterPro"/>
</dbReference>
<dbReference type="AlphaFoldDB" id="A0A917FLP3"/>
<dbReference type="InterPro" id="IPR002197">
    <property type="entry name" value="HTH_Fis"/>
</dbReference>
<dbReference type="PROSITE" id="PS50045">
    <property type="entry name" value="SIGMA54_INTERACT_4"/>
    <property type="match status" value="1"/>
</dbReference>
<dbReference type="InterPro" id="IPR002078">
    <property type="entry name" value="Sigma_54_int"/>
</dbReference>
<organism evidence="8 9">
    <name type="scientific">Arenimonas maotaiensis</name>
    <dbReference type="NCBI Taxonomy" id="1446479"/>
    <lineage>
        <taxon>Bacteria</taxon>
        <taxon>Pseudomonadati</taxon>
        <taxon>Pseudomonadota</taxon>
        <taxon>Gammaproteobacteria</taxon>
        <taxon>Lysobacterales</taxon>
        <taxon>Lysobacteraceae</taxon>
        <taxon>Arenimonas</taxon>
    </lineage>
</organism>
<evidence type="ECO:0000313" key="9">
    <source>
        <dbReference type="Proteomes" id="UP000632858"/>
    </source>
</evidence>
<evidence type="ECO:0000256" key="2">
    <source>
        <dbReference type="ARBA" id="ARBA00022840"/>
    </source>
</evidence>
<evidence type="ECO:0000256" key="4">
    <source>
        <dbReference type="ARBA" id="ARBA00023163"/>
    </source>
</evidence>
<dbReference type="RefSeq" id="WP_188448439.1">
    <property type="nucleotide sequence ID" value="NZ_BMFO01000002.1"/>
</dbReference>
<dbReference type="Gene3D" id="3.40.50.300">
    <property type="entry name" value="P-loop containing nucleotide triphosphate hydrolases"/>
    <property type="match status" value="1"/>
</dbReference>
<keyword evidence="2" id="KW-0067">ATP-binding</keyword>
<gene>
    <name evidence="8" type="primary">pilR</name>
    <name evidence="8" type="ORF">GCM10010960_10010</name>
</gene>
<sequence length="424" mass="45632">MPNASALIVDDEQDIRDLLSLALSRMGLAVETAETVTRAKEHLLARRFDLCLTDMRLPDGSGLDLIAHVAEHHRAMPIAMITAYGDVQSAVNALKAGAFDFVSKPVDLGTLRQLVQQALALRERQTDTGETLVGESAGLQSLREQIGRLARSQAPVLITGEAGVGKCLVAKQIHRQGPRAPAPFIEFECAAIAPDQQEASLFGKAGAMLAAQGGSLLLHDVDLLALPVQIKLHKAIQDKAIRAIGAFADTAIDVRILSTTRKDLVREAAAQRFRHDLLYRINVIELPVPPLRERPEDILPLAHAFLEEIGGDGHALSLTSAAEQTLLAHPFPGNVPELESVLERAAALADGNLIDAGDLRFSRPEPAAPAAATAKALPEAVEQLERAQIQAALEACRFNKTKAAAHLGITFRALRYKMEKLGME</sequence>
<name>A0A917FLP3_9GAMM</name>
<dbReference type="SMART" id="SM00448">
    <property type="entry name" value="REC"/>
    <property type="match status" value="1"/>
</dbReference>
<dbReference type="PROSITE" id="PS50110">
    <property type="entry name" value="RESPONSE_REGULATORY"/>
    <property type="match status" value="1"/>
</dbReference>
<feature type="domain" description="Response regulatory" evidence="7">
    <location>
        <begin position="5"/>
        <end position="119"/>
    </location>
</feature>
<evidence type="ECO:0000313" key="8">
    <source>
        <dbReference type="EMBL" id="GGF90167.1"/>
    </source>
</evidence>
<evidence type="ECO:0000259" key="7">
    <source>
        <dbReference type="PROSITE" id="PS50110"/>
    </source>
</evidence>
<dbReference type="InterPro" id="IPR027417">
    <property type="entry name" value="P-loop_NTPase"/>
</dbReference>
<dbReference type="GO" id="GO:0000160">
    <property type="term" value="P:phosphorelay signal transduction system"/>
    <property type="evidence" value="ECO:0007669"/>
    <property type="project" value="InterPro"/>
</dbReference>
<keyword evidence="5" id="KW-0597">Phosphoprotein</keyword>
<dbReference type="SUPFAM" id="SSF52172">
    <property type="entry name" value="CheY-like"/>
    <property type="match status" value="1"/>
</dbReference>
<dbReference type="Gene3D" id="1.10.10.60">
    <property type="entry name" value="Homeodomain-like"/>
    <property type="match status" value="1"/>
</dbReference>
<feature type="domain" description="Sigma-54 factor interaction" evidence="6">
    <location>
        <begin position="132"/>
        <end position="347"/>
    </location>
</feature>
<comment type="caution">
    <text evidence="8">The sequence shown here is derived from an EMBL/GenBank/DDBJ whole genome shotgun (WGS) entry which is preliminary data.</text>
</comment>
<dbReference type="InterPro" id="IPR011006">
    <property type="entry name" value="CheY-like_superfamily"/>
</dbReference>
<dbReference type="Pfam" id="PF02954">
    <property type="entry name" value="HTH_8"/>
    <property type="match status" value="1"/>
</dbReference>
<dbReference type="Gene3D" id="1.10.8.60">
    <property type="match status" value="1"/>
</dbReference>
<keyword evidence="9" id="KW-1185">Reference proteome</keyword>
<dbReference type="SUPFAM" id="SSF46689">
    <property type="entry name" value="Homeodomain-like"/>
    <property type="match status" value="1"/>
</dbReference>
<reference evidence="8" key="1">
    <citation type="journal article" date="2014" name="Int. J. Syst. Evol. Microbiol.">
        <title>Complete genome sequence of Corynebacterium casei LMG S-19264T (=DSM 44701T), isolated from a smear-ripened cheese.</title>
        <authorList>
            <consortium name="US DOE Joint Genome Institute (JGI-PGF)"/>
            <person name="Walter F."/>
            <person name="Albersmeier A."/>
            <person name="Kalinowski J."/>
            <person name="Ruckert C."/>
        </authorList>
    </citation>
    <scope>NUCLEOTIDE SEQUENCE</scope>
    <source>
        <strain evidence="8">CGMCC 1.12726</strain>
    </source>
</reference>
<dbReference type="InterPro" id="IPR058031">
    <property type="entry name" value="AAA_lid_NorR"/>
</dbReference>
<dbReference type="GO" id="GO:0006355">
    <property type="term" value="P:regulation of DNA-templated transcription"/>
    <property type="evidence" value="ECO:0007669"/>
    <property type="project" value="InterPro"/>
</dbReference>
<dbReference type="PRINTS" id="PR01590">
    <property type="entry name" value="HTHFIS"/>
</dbReference>
<dbReference type="EMBL" id="BMFO01000002">
    <property type="protein sequence ID" value="GGF90167.1"/>
    <property type="molecule type" value="Genomic_DNA"/>
</dbReference>
<proteinExistence type="predicted"/>
<feature type="modified residue" description="4-aspartylphosphate" evidence="5">
    <location>
        <position position="54"/>
    </location>
</feature>
<dbReference type="Pfam" id="PF25601">
    <property type="entry name" value="AAA_lid_14"/>
    <property type="match status" value="1"/>
</dbReference>
<evidence type="ECO:0000256" key="3">
    <source>
        <dbReference type="ARBA" id="ARBA00023015"/>
    </source>
</evidence>
<dbReference type="Pfam" id="PF00158">
    <property type="entry name" value="Sigma54_activat"/>
    <property type="match status" value="1"/>
</dbReference>
<keyword evidence="1" id="KW-0547">Nucleotide-binding</keyword>
<dbReference type="SUPFAM" id="SSF52540">
    <property type="entry name" value="P-loop containing nucleoside triphosphate hydrolases"/>
    <property type="match status" value="1"/>
</dbReference>
<evidence type="ECO:0000259" key="6">
    <source>
        <dbReference type="PROSITE" id="PS50045"/>
    </source>
</evidence>
<evidence type="ECO:0000256" key="5">
    <source>
        <dbReference type="PROSITE-ProRule" id="PRU00169"/>
    </source>
</evidence>
<dbReference type="Pfam" id="PF00072">
    <property type="entry name" value="Response_reg"/>
    <property type="match status" value="1"/>
</dbReference>
<protein>
    <submittedName>
        <fullName evidence="8">Sigma-54-dependent Fis family transcriptional regulator</fullName>
    </submittedName>
</protein>
<dbReference type="Gene3D" id="3.40.50.2300">
    <property type="match status" value="1"/>
</dbReference>
<accession>A0A917FLP3</accession>
<keyword evidence="4" id="KW-0804">Transcription</keyword>
<dbReference type="InterPro" id="IPR009057">
    <property type="entry name" value="Homeodomain-like_sf"/>
</dbReference>
<dbReference type="CDD" id="cd00009">
    <property type="entry name" value="AAA"/>
    <property type="match status" value="1"/>
</dbReference>
<reference evidence="8" key="2">
    <citation type="submission" date="2020-09" db="EMBL/GenBank/DDBJ databases">
        <authorList>
            <person name="Sun Q."/>
            <person name="Zhou Y."/>
        </authorList>
    </citation>
    <scope>NUCLEOTIDE SEQUENCE</scope>
    <source>
        <strain evidence="8">CGMCC 1.12726</strain>
    </source>
</reference>
<dbReference type="GO" id="GO:0005524">
    <property type="term" value="F:ATP binding"/>
    <property type="evidence" value="ECO:0007669"/>
    <property type="project" value="UniProtKB-KW"/>
</dbReference>
<dbReference type="PANTHER" id="PTHR32071:SF100">
    <property type="entry name" value="RESPONSE REGULATOR PROTEIN PILR"/>
    <property type="match status" value="1"/>
</dbReference>
<dbReference type="Proteomes" id="UP000632858">
    <property type="component" value="Unassembled WGS sequence"/>
</dbReference>
<dbReference type="InterPro" id="IPR001789">
    <property type="entry name" value="Sig_transdc_resp-reg_receiver"/>
</dbReference>
<keyword evidence="3" id="KW-0805">Transcription regulation</keyword>
<dbReference type="PANTHER" id="PTHR32071">
    <property type="entry name" value="TRANSCRIPTIONAL REGULATORY PROTEIN"/>
    <property type="match status" value="1"/>
</dbReference>
<evidence type="ECO:0000256" key="1">
    <source>
        <dbReference type="ARBA" id="ARBA00022741"/>
    </source>
</evidence>